<gene>
    <name evidence="2" type="ORF">OFY01_26260</name>
</gene>
<comment type="caution">
    <text evidence="2">The sequence shown here is derived from an EMBL/GenBank/DDBJ whole genome shotgun (WGS) entry which is preliminary data.</text>
</comment>
<evidence type="ECO:0000313" key="2">
    <source>
        <dbReference type="EMBL" id="MCX3063200.1"/>
    </source>
</evidence>
<keyword evidence="1" id="KW-1133">Transmembrane helix</keyword>
<organism evidence="2 3">
    <name type="scientific">Streptomyces beihaiensis</name>
    <dbReference type="NCBI Taxonomy" id="2984495"/>
    <lineage>
        <taxon>Bacteria</taxon>
        <taxon>Bacillati</taxon>
        <taxon>Actinomycetota</taxon>
        <taxon>Actinomycetes</taxon>
        <taxon>Kitasatosporales</taxon>
        <taxon>Streptomycetaceae</taxon>
        <taxon>Streptomyces</taxon>
    </lineage>
</organism>
<dbReference type="RefSeq" id="WP_266603923.1">
    <property type="nucleotide sequence ID" value="NZ_JAPHNL010000296.1"/>
</dbReference>
<keyword evidence="3" id="KW-1185">Reference proteome</keyword>
<keyword evidence="1" id="KW-0812">Transmembrane</keyword>
<dbReference type="Proteomes" id="UP001163064">
    <property type="component" value="Unassembled WGS sequence"/>
</dbReference>
<sequence length="103" mass="11409">MFATVAFGCGAVFCVTGGTWLVLRQRRRRADTMEGWGVLFIGAGQLMRAVRSLTGDREPLGLILTLLFAAASLTGSILFTRGLKRTKYGYSGWKRRKLPPIRD</sequence>
<dbReference type="EMBL" id="JAPHNL010000296">
    <property type="protein sequence ID" value="MCX3063200.1"/>
    <property type="molecule type" value="Genomic_DNA"/>
</dbReference>
<name>A0ABT3U1J9_9ACTN</name>
<evidence type="ECO:0000256" key="1">
    <source>
        <dbReference type="SAM" id="Phobius"/>
    </source>
</evidence>
<keyword evidence="1" id="KW-0472">Membrane</keyword>
<feature type="transmembrane region" description="Helical" evidence="1">
    <location>
        <begin position="6"/>
        <end position="23"/>
    </location>
</feature>
<accession>A0ABT3U1J9</accession>
<protein>
    <submittedName>
        <fullName evidence="2">Uncharacterized protein</fullName>
    </submittedName>
</protein>
<reference evidence="2" key="1">
    <citation type="submission" date="2022-10" db="EMBL/GenBank/DDBJ databases">
        <title>Streptomyces beihaiensis sp. nov., a chitin degrading actinobacterium, isolated from shrimp pond soil.</title>
        <authorList>
            <person name="Xie J."/>
            <person name="Shen N."/>
        </authorList>
    </citation>
    <scope>NUCLEOTIDE SEQUENCE</scope>
    <source>
        <strain evidence="2">GXMU-J5</strain>
    </source>
</reference>
<proteinExistence type="predicted"/>
<feature type="transmembrane region" description="Helical" evidence="1">
    <location>
        <begin position="60"/>
        <end position="79"/>
    </location>
</feature>
<evidence type="ECO:0000313" key="3">
    <source>
        <dbReference type="Proteomes" id="UP001163064"/>
    </source>
</evidence>